<keyword evidence="4 8" id="KW-1133">Transmembrane helix</keyword>
<dbReference type="AlphaFoldDB" id="A0A918SFP6"/>
<evidence type="ECO:0000259" key="9">
    <source>
        <dbReference type="Pfam" id="PF02706"/>
    </source>
</evidence>
<feature type="domain" description="Polysaccharide chain length determinant N-terminal" evidence="9">
    <location>
        <begin position="17"/>
        <end position="111"/>
    </location>
</feature>
<dbReference type="GO" id="GO:0005886">
    <property type="term" value="C:plasma membrane"/>
    <property type="evidence" value="ECO:0007669"/>
    <property type="project" value="UniProtKB-SubCell"/>
</dbReference>
<protein>
    <submittedName>
        <fullName evidence="10">LPS biosynthesis protein</fullName>
    </submittedName>
</protein>
<dbReference type="PANTHER" id="PTHR32309:SF13">
    <property type="entry name" value="FERRIC ENTEROBACTIN TRANSPORT PROTEIN FEPE"/>
    <property type="match status" value="1"/>
</dbReference>
<evidence type="ECO:0000256" key="8">
    <source>
        <dbReference type="SAM" id="Phobius"/>
    </source>
</evidence>
<dbReference type="Proteomes" id="UP000646579">
    <property type="component" value="Unassembled WGS sequence"/>
</dbReference>
<feature type="transmembrane region" description="Helical" evidence="8">
    <location>
        <begin position="21"/>
        <end position="49"/>
    </location>
</feature>
<gene>
    <name evidence="10" type="ORF">GCM10007989_36120</name>
</gene>
<keyword evidence="2" id="KW-1003">Cell membrane</keyword>
<evidence type="ECO:0000256" key="1">
    <source>
        <dbReference type="ARBA" id="ARBA00004651"/>
    </source>
</evidence>
<dbReference type="Pfam" id="PF02706">
    <property type="entry name" value="Wzz"/>
    <property type="match status" value="1"/>
</dbReference>
<keyword evidence="5 8" id="KW-0472">Membrane</keyword>
<keyword evidence="11" id="KW-1185">Reference proteome</keyword>
<dbReference type="PANTHER" id="PTHR32309">
    <property type="entry name" value="TYROSINE-PROTEIN KINASE"/>
    <property type="match status" value="1"/>
</dbReference>
<evidence type="ECO:0000256" key="3">
    <source>
        <dbReference type="ARBA" id="ARBA00022692"/>
    </source>
</evidence>
<evidence type="ECO:0000256" key="2">
    <source>
        <dbReference type="ARBA" id="ARBA00022475"/>
    </source>
</evidence>
<name>A0A918SFP6_9HYPH</name>
<dbReference type="InterPro" id="IPR003856">
    <property type="entry name" value="LPS_length_determ_N"/>
</dbReference>
<evidence type="ECO:0000256" key="5">
    <source>
        <dbReference type="ARBA" id="ARBA00023136"/>
    </source>
</evidence>
<reference evidence="10" key="2">
    <citation type="submission" date="2020-09" db="EMBL/GenBank/DDBJ databases">
        <authorList>
            <person name="Sun Q."/>
            <person name="Kim S."/>
        </authorList>
    </citation>
    <scope>NUCLEOTIDE SEQUENCE</scope>
    <source>
        <strain evidence="10">KCTC 32437</strain>
    </source>
</reference>
<feature type="coiled-coil region" evidence="6">
    <location>
        <begin position="297"/>
        <end position="409"/>
    </location>
</feature>
<organism evidence="10 11">
    <name type="scientific">Devosia pacifica</name>
    <dbReference type="NCBI Taxonomy" id="1335967"/>
    <lineage>
        <taxon>Bacteria</taxon>
        <taxon>Pseudomonadati</taxon>
        <taxon>Pseudomonadota</taxon>
        <taxon>Alphaproteobacteria</taxon>
        <taxon>Hyphomicrobiales</taxon>
        <taxon>Devosiaceae</taxon>
        <taxon>Devosia</taxon>
    </lineage>
</organism>
<sequence>MRGLFMTDHSPAARDARIDMSAILSAVVVRLPRIILITILALVATYVILMFTPRLYESSADILVEPRGNAYTRALGDTQQTVGTVSTAEGVVSSQIELIKSRDTLLQVIEQTNLRDVPEFSETGFSPIAYVRGLLGGEEEVAIQRDAVVLGNLIDAMTVIQQRDSRVISISVRTQDPELSATLANAIANAHVVRRAQLSLSDTAEASGWLGDEISGLRESVNSAEQAVADFRIENDLFTGNNQTSLLDQQLSTIATQINEAQERKNTARSRAALIRGLVEQGQSLEGVADIQQSAVIQQLSQEKAGLQAERAQLLATRLANHPSVRAIAAQIAELDQQIAQEARRVAAALESESQIEASLEQSLRDELENLKASASDATRETVTLQGLIREAEAQRDLLESYLRRYNDALSRSGSESEFPDVRVISMAAPSVNPAWPPTTMILLAVGIVSVVGQIGLIIFGELLSGRAVVPAHQQRWSSNAPAETESEPAAFADDSPQHAPAPLAEAEDTDTAVDEIEAGDLMPAAAAATPLAFETSSHDDAVEDDGEMPATVAPMSGPRPSGDHERLASDIAIGRCRIVMLAAETNHLDSLNLADVLVRETLNRGISVALVDAGSAKATEMPGIADLSAGRASFGDVVQKSGDAQFAEVAWGTSATFERRSKRPATLVQALSDIYEVVIVLTGRAGMRSTLPAFAGIGDRLVLVAGENSNPEALEDRVAELEEAGLGRAEVIAPPQSVAA</sequence>
<evidence type="ECO:0000256" key="6">
    <source>
        <dbReference type="SAM" id="Coils"/>
    </source>
</evidence>
<keyword evidence="3 8" id="KW-0812">Transmembrane</keyword>
<dbReference type="InterPro" id="IPR050445">
    <property type="entry name" value="Bact_polysacc_biosynth/exp"/>
</dbReference>
<evidence type="ECO:0000313" key="10">
    <source>
        <dbReference type="EMBL" id="GHA36767.1"/>
    </source>
</evidence>
<reference evidence="10" key="1">
    <citation type="journal article" date="2014" name="Int. J. Syst. Evol. Microbiol.">
        <title>Complete genome sequence of Corynebacterium casei LMG S-19264T (=DSM 44701T), isolated from a smear-ripened cheese.</title>
        <authorList>
            <consortium name="US DOE Joint Genome Institute (JGI-PGF)"/>
            <person name="Walter F."/>
            <person name="Albersmeier A."/>
            <person name="Kalinowski J."/>
            <person name="Ruckert C."/>
        </authorList>
    </citation>
    <scope>NUCLEOTIDE SEQUENCE</scope>
    <source>
        <strain evidence="10">KCTC 32437</strain>
    </source>
</reference>
<evidence type="ECO:0000256" key="7">
    <source>
        <dbReference type="SAM" id="MobiDB-lite"/>
    </source>
</evidence>
<keyword evidence="6" id="KW-0175">Coiled coil</keyword>
<dbReference type="GO" id="GO:0004713">
    <property type="term" value="F:protein tyrosine kinase activity"/>
    <property type="evidence" value="ECO:0007669"/>
    <property type="project" value="TreeGrafter"/>
</dbReference>
<feature type="region of interest" description="Disordered" evidence="7">
    <location>
        <begin position="535"/>
        <end position="565"/>
    </location>
</feature>
<comment type="caution">
    <text evidence="10">The sequence shown here is derived from an EMBL/GenBank/DDBJ whole genome shotgun (WGS) entry which is preliminary data.</text>
</comment>
<feature type="region of interest" description="Disordered" evidence="7">
    <location>
        <begin position="477"/>
        <end position="511"/>
    </location>
</feature>
<evidence type="ECO:0000313" key="11">
    <source>
        <dbReference type="Proteomes" id="UP000646579"/>
    </source>
</evidence>
<comment type="subcellular location">
    <subcellularLocation>
        <location evidence="1">Cell membrane</location>
        <topology evidence="1">Multi-pass membrane protein</topology>
    </subcellularLocation>
</comment>
<evidence type="ECO:0000256" key="4">
    <source>
        <dbReference type="ARBA" id="ARBA00022989"/>
    </source>
</evidence>
<dbReference type="EMBL" id="BMZE01000004">
    <property type="protein sequence ID" value="GHA36767.1"/>
    <property type="molecule type" value="Genomic_DNA"/>
</dbReference>
<proteinExistence type="predicted"/>
<accession>A0A918SFP6</accession>